<dbReference type="PROSITE" id="PS00893">
    <property type="entry name" value="NUDIX_BOX"/>
    <property type="match status" value="1"/>
</dbReference>
<protein>
    <recommendedName>
        <fullName evidence="6">Nudix hydrolase domain-containing protein</fullName>
    </recommendedName>
</protein>
<evidence type="ECO:0000313" key="7">
    <source>
        <dbReference type="EMBL" id="GHO55574.1"/>
    </source>
</evidence>
<dbReference type="CDD" id="cd04690">
    <property type="entry name" value="NUDIX_Hydrolase"/>
    <property type="match status" value="1"/>
</dbReference>
<dbReference type="Proteomes" id="UP000654345">
    <property type="component" value="Unassembled WGS sequence"/>
</dbReference>
<keyword evidence="8" id="KW-1185">Reference proteome</keyword>
<dbReference type="Pfam" id="PF00293">
    <property type="entry name" value="NUDIX"/>
    <property type="match status" value="1"/>
</dbReference>
<gene>
    <name evidence="7" type="ORF">KSB_40490</name>
</gene>
<dbReference type="EMBL" id="BNJG01000001">
    <property type="protein sequence ID" value="GHO55574.1"/>
    <property type="molecule type" value="Genomic_DNA"/>
</dbReference>
<evidence type="ECO:0000259" key="6">
    <source>
        <dbReference type="PROSITE" id="PS51462"/>
    </source>
</evidence>
<reference evidence="7 8" key="1">
    <citation type="journal article" date="2021" name="Int. J. Syst. Evol. Microbiol.">
        <title>Reticulibacter mediterranei gen. nov., sp. nov., within the new family Reticulibacteraceae fam. nov., and Ktedonospora formicarum gen. nov., sp. nov., Ktedonobacter robiniae sp. nov., Dictyobacter formicarum sp. nov. and Dictyobacter arantiisoli sp. nov., belonging to the class Ktedonobacteria.</title>
        <authorList>
            <person name="Yabe S."/>
            <person name="Zheng Y."/>
            <person name="Wang C.M."/>
            <person name="Sakai Y."/>
            <person name="Abe K."/>
            <person name="Yokota A."/>
            <person name="Donadio S."/>
            <person name="Cavaletti L."/>
            <person name="Monciardini P."/>
        </authorList>
    </citation>
    <scope>NUCLEOTIDE SEQUENCE [LARGE SCALE GENOMIC DNA]</scope>
    <source>
        <strain evidence="7 8">SOSP1-30</strain>
    </source>
</reference>
<evidence type="ECO:0000313" key="8">
    <source>
        <dbReference type="Proteomes" id="UP000654345"/>
    </source>
</evidence>
<organism evidence="7 8">
    <name type="scientific">Ktedonobacter robiniae</name>
    <dbReference type="NCBI Taxonomy" id="2778365"/>
    <lineage>
        <taxon>Bacteria</taxon>
        <taxon>Bacillati</taxon>
        <taxon>Chloroflexota</taxon>
        <taxon>Ktedonobacteria</taxon>
        <taxon>Ktedonobacterales</taxon>
        <taxon>Ktedonobacteraceae</taxon>
        <taxon>Ktedonobacter</taxon>
    </lineage>
</organism>
<dbReference type="PROSITE" id="PS51462">
    <property type="entry name" value="NUDIX"/>
    <property type="match status" value="1"/>
</dbReference>
<dbReference type="PANTHER" id="PTHR43758">
    <property type="entry name" value="7,8-DIHYDRO-8-OXOGUANINE TRIPHOSPHATASE"/>
    <property type="match status" value="1"/>
</dbReference>
<keyword evidence="4" id="KW-0378">Hydrolase</keyword>
<dbReference type="PANTHER" id="PTHR43758:SF2">
    <property type="entry name" value="OXIDIZED PURINE NUCLEOSIDE TRIPHOSPHATE HYDROLASE"/>
    <property type="match status" value="1"/>
</dbReference>
<name>A0ABQ3US01_9CHLR</name>
<comment type="caution">
    <text evidence="7">The sequence shown here is derived from an EMBL/GenBank/DDBJ whole genome shotgun (WGS) entry which is preliminary data.</text>
</comment>
<dbReference type="InterPro" id="IPR000086">
    <property type="entry name" value="NUDIX_hydrolase_dom"/>
</dbReference>
<keyword evidence="3" id="KW-0479">Metal-binding</keyword>
<keyword evidence="5" id="KW-0460">Magnesium</keyword>
<comment type="cofactor">
    <cofactor evidence="1">
        <name>Mg(2+)</name>
        <dbReference type="ChEBI" id="CHEBI:18420"/>
    </cofactor>
</comment>
<evidence type="ECO:0000256" key="3">
    <source>
        <dbReference type="ARBA" id="ARBA00022723"/>
    </source>
</evidence>
<sequence length="163" mass="18376">MGYWTARIYLCYDTAWFLVQEFGRHHITMQDTHFIDKLALIYLQDGKLLVTRSQGKDMYYLPGGKREAGESDYAALSREVLEELNVSLEPGTEHYFGTFEAQAHGKAAGTLVRTTCYSAKIQGEPQASSEIEEIAFVAYTDRARCSTVLQLVLDDLHAKDLLA</sequence>
<dbReference type="InterPro" id="IPR020084">
    <property type="entry name" value="NUDIX_hydrolase_CS"/>
</dbReference>
<evidence type="ECO:0000256" key="5">
    <source>
        <dbReference type="ARBA" id="ARBA00022842"/>
    </source>
</evidence>
<comment type="similarity">
    <text evidence="2">Belongs to the Nudix hydrolase family.</text>
</comment>
<feature type="domain" description="Nudix hydrolase" evidence="6">
    <location>
        <begin position="32"/>
        <end position="163"/>
    </location>
</feature>
<evidence type="ECO:0000256" key="1">
    <source>
        <dbReference type="ARBA" id="ARBA00001946"/>
    </source>
</evidence>
<dbReference type="InterPro" id="IPR015797">
    <property type="entry name" value="NUDIX_hydrolase-like_dom_sf"/>
</dbReference>
<evidence type="ECO:0000256" key="4">
    <source>
        <dbReference type="ARBA" id="ARBA00022801"/>
    </source>
</evidence>
<evidence type="ECO:0000256" key="2">
    <source>
        <dbReference type="ARBA" id="ARBA00005582"/>
    </source>
</evidence>
<accession>A0ABQ3US01</accession>
<dbReference type="SUPFAM" id="SSF55811">
    <property type="entry name" value="Nudix"/>
    <property type="match status" value="1"/>
</dbReference>
<dbReference type="Gene3D" id="3.90.79.10">
    <property type="entry name" value="Nucleoside Triphosphate Pyrophosphohydrolase"/>
    <property type="match status" value="1"/>
</dbReference>
<proteinExistence type="inferred from homology"/>